<keyword evidence="4" id="KW-0833">Ubl conjugation pathway</keyword>
<dbReference type="EMBL" id="CM007374">
    <property type="protein sequence ID" value="OIV97738.1"/>
    <property type="molecule type" value="Genomic_DNA"/>
</dbReference>
<feature type="domain" description="F-box" evidence="6">
    <location>
        <begin position="69"/>
        <end position="110"/>
    </location>
</feature>
<dbReference type="SMART" id="SM00256">
    <property type="entry name" value="FBOX"/>
    <property type="match status" value="1"/>
</dbReference>
<dbReference type="GO" id="GO:0019005">
    <property type="term" value="C:SCF ubiquitin ligase complex"/>
    <property type="evidence" value="ECO:0007669"/>
    <property type="project" value="TreeGrafter"/>
</dbReference>
<proteinExistence type="predicted"/>
<organism evidence="7 8">
    <name type="scientific">Lupinus angustifolius</name>
    <name type="common">Narrow-leaved blue lupine</name>
    <dbReference type="NCBI Taxonomy" id="3871"/>
    <lineage>
        <taxon>Eukaryota</taxon>
        <taxon>Viridiplantae</taxon>
        <taxon>Streptophyta</taxon>
        <taxon>Embryophyta</taxon>
        <taxon>Tracheophyta</taxon>
        <taxon>Spermatophyta</taxon>
        <taxon>Magnoliopsida</taxon>
        <taxon>eudicotyledons</taxon>
        <taxon>Gunneridae</taxon>
        <taxon>Pentapetalae</taxon>
        <taxon>rosids</taxon>
        <taxon>fabids</taxon>
        <taxon>Fabales</taxon>
        <taxon>Fabaceae</taxon>
        <taxon>Papilionoideae</taxon>
        <taxon>50 kb inversion clade</taxon>
        <taxon>genistoids sensu lato</taxon>
        <taxon>core genistoids</taxon>
        <taxon>Genisteae</taxon>
        <taxon>Lupinus</taxon>
    </lineage>
</organism>
<dbReference type="GO" id="GO:0009873">
    <property type="term" value="P:ethylene-activated signaling pathway"/>
    <property type="evidence" value="ECO:0007669"/>
    <property type="project" value="UniProtKB-KW"/>
</dbReference>
<protein>
    <recommendedName>
        <fullName evidence="6">F-box domain-containing protein</fullName>
    </recommendedName>
</protein>
<gene>
    <name evidence="7" type="ORF">TanjilG_12495</name>
</gene>
<evidence type="ECO:0000313" key="7">
    <source>
        <dbReference type="EMBL" id="OIV97738.1"/>
    </source>
</evidence>
<dbReference type="FunFam" id="1.20.1280.50:FF:000077">
    <property type="entry name" value="EIN3-binding F-box protein 1"/>
    <property type="match status" value="1"/>
</dbReference>
<dbReference type="Pfam" id="PF13516">
    <property type="entry name" value="LRR_6"/>
    <property type="match status" value="1"/>
</dbReference>
<dbReference type="Proteomes" id="UP000188354">
    <property type="component" value="Chromosome LG14"/>
</dbReference>
<dbReference type="PANTHER" id="PTHR13318">
    <property type="entry name" value="PARTNER OF PAIRED, ISOFORM B-RELATED"/>
    <property type="match status" value="1"/>
</dbReference>
<dbReference type="KEGG" id="lang:109326596"/>
<evidence type="ECO:0000256" key="2">
    <source>
        <dbReference type="ARBA" id="ARBA00004906"/>
    </source>
</evidence>
<dbReference type="InterPro" id="IPR032675">
    <property type="entry name" value="LRR_dom_sf"/>
</dbReference>
<dbReference type="PANTHER" id="PTHR13318:SF247">
    <property type="entry name" value="GH16156P"/>
    <property type="match status" value="1"/>
</dbReference>
<keyword evidence="5" id="KW-0539">Nucleus</keyword>
<evidence type="ECO:0000256" key="5">
    <source>
        <dbReference type="ARBA" id="ARBA00023242"/>
    </source>
</evidence>
<dbReference type="SMART" id="SM00367">
    <property type="entry name" value="LRR_CC"/>
    <property type="match status" value="13"/>
</dbReference>
<dbReference type="InterPro" id="IPR001611">
    <property type="entry name" value="Leu-rich_rpt"/>
</dbReference>
<name>A0A4P1QYS1_LUPAN</name>
<dbReference type="InterPro" id="IPR001810">
    <property type="entry name" value="F-box_dom"/>
</dbReference>
<dbReference type="FunFam" id="3.80.10.10:FF:000595">
    <property type="entry name" value="EIN3-binding F-box protein 1"/>
    <property type="match status" value="1"/>
</dbReference>
<sequence>MSKVIGFTGEDFYLGGSLYPNPKEANLLLSLGQQGGFFYPLPKRSRVSVPFDFSGEWFVQKPKTSIESLPDECLFEILRRLPAGQDRSLCASVSKRWLMLLSNICKDEICINESSVDEKEGGDEGYGDEGYLSRTLEGKKATDVRLASIAVCTTSRGGLGKLSIRGNDESECGVTDLGLKAIGCGCPSLKSLSLWNVATVGDAGLIEIAAGCQQLQRLDLINCPSISDKSLVTVAMKCPNLTELSLESCPNIGNEGLQAIGKFCPNLKSVSIKDCSGVGDQGIGGLLSSSSHVLTKVELESLMVSDLSLAVIGHYGFSVTELVLDCLPNVTERGFWTMSNGHALQKLKSLTIRSCQGVTDVGLEAIGKGCPNVKYFQLCKCPFLSDNGLVSFAKAAPSLENLQLEECHMVTQFGFFGLLFTCGAKLKVLTVVSCYGIKDMNFRLPEVSPSVSLSSLSISNCPGFGNATFAVLGKLCPQLQNVELNGLEGITDAGLLPLLESSKAGLVNVNLHGCINLTNEVVFSIANLHGSTLDVLKLDGCKKISDASLKAIASNCQVLSYLSVSRCAITDAGIAALARGNLHNLEILSLACCSSVSNKSVPALKKLGRTLIGLNIHACNRISSSAVLKLSEHLWTCDILS</sequence>
<dbReference type="InterPro" id="IPR006553">
    <property type="entry name" value="Leu-rich_rpt_Cys-con_subtyp"/>
</dbReference>
<comment type="pathway">
    <text evidence="2">Protein modification; protein ubiquitination.</text>
</comment>
<dbReference type="InterPro" id="IPR057207">
    <property type="entry name" value="FBXL15_LRR"/>
</dbReference>
<dbReference type="Gramene" id="OIV97738">
    <property type="protein sequence ID" value="OIV97738"/>
    <property type="gene ID" value="TanjilG_12495"/>
</dbReference>
<dbReference type="InterPro" id="IPR036047">
    <property type="entry name" value="F-box-like_dom_sf"/>
</dbReference>
<keyword evidence="8" id="KW-1185">Reference proteome</keyword>
<dbReference type="FunFam" id="3.80.10.10:FF:000451">
    <property type="entry name" value="EIN3-binding F-box protein 1"/>
    <property type="match status" value="1"/>
</dbReference>
<dbReference type="GO" id="GO:0005634">
    <property type="term" value="C:nucleus"/>
    <property type="evidence" value="ECO:0007669"/>
    <property type="project" value="UniProtKB-SubCell"/>
</dbReference>
<dbReference type="SUPFAM" id="SSF52047">
    <property type="entry name" value="RNI-like"/>
    <property type="match status" value="2"/>
</dbReference>
<evidence type="ECO:0000313" key="8">
    <source>
        <dbReference type="Proteomes" id="UP000188354"/>
    </source>
</evidence>
<dbReference type="GO" id="GO:0031146">
    <property type="term" value="P:SCF-dependent proteasomal ubiquitin-dependent protein catabolic process"/>
    <property type="evidence" value="ECO:0007669"/>
    <property type="project" value="TreeGrafter"/>
</dbReference>
<dbReference type="GO" id="GO:0010105">
    <property type="term" value="P:negative regulation of ethylene-activated signaling pathway"/>
    <property type="evidence" value="ECO:0007669"/>
    <property type="project" value="UniProtKB-ARBA"/>
</dbReference>
<dbReference type="STRING" id="3871.A0A4P1QYS1"/>
<evidence type="ECO:0000259" key="6">
    <source>
        <dbReference type="SMART" id="SM00256"/>
    </source>
</evidence>
<accession>A0A4P1QYS1</accession>
<evidence type="ECO:0000256" key="4">
    <source>
        <dbReference type="ARBA" id="ARBA00022786"/>
    </source>
</evidence>
<dbReference type="OrthoDB" id="550575at2759"/>
<dbReference type="Gene3D" id="3.80.10.10">
    <property type="entry name" value="Ribonuclease Inhibitor"/>
    <property type="match status" value="3"/>
</dbReference>
<dbReference type="Pfam" id="PF25372">
    <property type="entry name" value="DUF7885"/>
    <property type="match status" value="2"/>
</dbReference>
<dbReference type="SUPFAM" id="SSF81383">
    <property type="entry name" value="F-box domain"/>
    <property type="match status" value="1"/>
</dbReference>
<dbReference type="Pfam" id="PF00646">
    <property type="entry name" value="F-box"/>
    <property type="match status" value="1"/>
</dbReference>
<keyword evidence="3" id="KW-0936">Ethylene signaling pathway</keyword>
<dbReference type="AlphaFoldDB" id="A0A4P1QYS1"/>
<evidence type="ECO:0000256" key="3">
    <source>
        <dbReference type="ARBA" id="ARBA00022745"/>
    </source>
</evidence>
<evidence type="ECO:0000256" key="1">
    <source>
        <dbReference type="ARBA" id="ARBA00004123"/>
    </source>
</evidence>
<dbReference type="Gene3D" id="1.20.1280.50">
    <property type="match status" value="1"/>
</dbReference>
<comment type="subcellular location">
    <subcellularLocation>
        <location evidence="1">Nucleus</location>
    </subcellularLocation>
</comment>
<dbReference type="FunFam" id="3.80.10.10:FF:000473">
    <property type="entry name" value="EIN3-binding F-box protein 1"/>
    <property type="match status" value="1"/>
</dbReference>
<reference evidence="7 8" key="1">
    <citation type="journal article" date="2017" name="Plant Biotechnol. J.">
        <title>A comprehensive draft genome sequence for lupin (Lupinus angustifolius), an emerging health food: insights into plant-microbe interactions and legume evolution.</title>
        <authorList>
            <person name="Hane J.K."/>
            <person name="Ming Y."/>
            <person name="Kamphuis L.G."/>
            <person name="Nelson M.N."/>
            <person name="Garg G."/>
            <person name="Atkins C.A."/>
            <person name="Bayer P.E."/>
            <person name="Bravo A."/>
            <person name="Bringans S."/>
            <person name="Cannon S."/>
            <person name="Edwards D."/>
            <person name="Foley R."/>
            <person name="Gao L.L."/>
            <person name="Harrison M.J."/>
            <person name="Huang W."/>
            <person name="Hurgobin B."/>
            <person name="Li S."/>
            <person name="Liu C.W."/>
            <person name="McGrath A."/>
            <person name="Morahan G."/>
            <person name="Murray J."/>
            <person name="Weller J."/>
            <person name="Jian J."/>
            <person name="Singh K.B."/>
        </authorList>
    </citation>
    <scope>NUCLEOTIDE SEQUENCE [LARGE SCALE GENOMIC DNA]</scope>
    <source>
        <strain evidence="8">cv. Tanjil</strain>
        <tissue evidence="7">Whole plant</tissue>
    </source>
</reference>